<dbReference type="KEGG" id="sck:SCITRI_001024"/>
<name>A0AAJ4EJW1_SPICI</name>
<organism evidence="1 2">
    <name type="scientific">Spiroplasma citri</name>
    <dbReference type="NCBI Taxonomy" id="2133"/>
    <lineage>
        <taxon>Bacteria</taxon>
        <taxon>Bacillati</taxon>
        <taxon>Mycoplasmatota</taxon>
        <taxon>Mollicutes</taxon>
        <taxon>Entomoplasmatales</taxon>
        <taxon>Spiroplasmataceae</taxon>
        <taxon>Spiroplasma</taxon>
    </lineage>
</organism>
<dbReference type="EMBL" id="CP046368">
    <property type="protein sequence ID" value="QIA69081.1"/>
    <property type="molecule type" value="Genomic_DNA"/>
</dbReference>
<sequence>MYLKYENKIYNLLEYISTVKNTEKTLPKSKAHKPKSNHPWTERYTMKQLSIK</sequence>
<dbReference type="GeneID" id="54239859"/>
<dbReference type="AlphaFoldDB" id="A0AAJ4EJW1"/>
<reference evidence="1 2" key="1">
    <citation type="submission" date="2019-11" db="EMBL/GenBank/DDBJ databases">
        <title>Whole genome sequencing and comparative genomics analyses of five strains of Spiroplasma citri.</title>
        <authorList>
            <person name="Yokomi R."/>
            <person name="Chen J."/>
            <person name="Rattner R."/>
            <person name="Vidalakis G."/>
        </authorList>
    </citation>
    <scope>NUCLEOTIDE SEQUENCE [LARGE SCALE GENOMIC DNA]</scope>
    <source>
        <strain evidence="1 2">BR12</strain>
    </source>
</reference>
<protein>
    <submittedName>
        <fullName evidence="1">Uncharacterized protein</fullName>
    </submittedName>
</protein>
<proteinExistence type="predicted"/>
<dbReference type="RefSeq" id="WP_155522120.1">
    <property type="nucleotide sequence ID" value="NZ_CP013197.1"/>
</dbReference>
<accession>A0AAJ4EJW1</accession>
<evidence type="ECO:0000313" key="1">
    <source>
        <dbReference type="EMBL" id="QIA69081.1"/>
    </source>
</evidence>
<evidence type="ECO:0000313" key="2">
    <source>
        <dbReference type="Proteomes" id="UP000464735"/>
    </source>
</evidence>
<dbReference type="Proteomes" id="UP000464735">
    <property type="component" value="Chromosome"/>
</dbReference>
<gene>
    <name evidence="1" type="ORF">GL298_05930</name>
</gene>